<keyword evidence="3" id="KW-1185">Reference proteome</keyword>
<dbReference type="RefSeq" id="WP_158674309.1">
    <property type="nucleotide sequence ID" value="NZ_RJKN01000007.1"/>
</dbReference>
<comment type="caution">
    <text evidence="2">The sequence shown here is derived from an EMBL/GenBank/DDBJ whole genome shotgun (WGS) entry which is preliminary data.</text>
</comment>
<gene>
    <name evidence="2" type="ORF">EDC03_2693</name>
</gene>
<keyword evidence="1" id="KW-0812">Transmembrane</keyword>
<evidence type="ECO:0000256" key="1">
    <source>
        <dbReference type="SAM" id="Phobius"/>
    </source>
</evidence>
<proteinExistence type="predicted"/>
<keyword evidence="1" id="KW-1133">Transmembrane helix</keyword>
<organism evidence="2 3">
    <name type="scientific">Pseudokineococcus lusitanus</name>
    <dbReference type="NCBI Taxonomy" id="763993"/>
    <lineage>
        <taxon>Bacteria</taxon>
        <taxon>Bacillati</taxon>
        <taxon>Actinomycetota</taxon>
        <taxon>Actinomycetes</taxon>
        <taxon>Kineosporiales</taxon>
        <taxon>Kineosporiaceae</taxon>
        <taxon>Pseudokineococcus</taxon>
    </lineage>
</organism>
<evidence type="ECO:0000313" key="2">
    <source>
        <dbReference type="EMBL" id="ROP27169.1"/>
    </source>
</evidence>
<reference evidence="2 3" key="1">
    <citation type="journal article" date="2015" name="Stand. Genomic Sci.">
        <title>Genomic Encyclopedia of Bacterial and Archaeal Type Strains, Phase III: the genomes of soil and plant-associated and newly described type strains.</title>
        <authorList>
            <person name="Whitman W.B."/>
            <person name="Woyke T."/>
            <person name="Klenk H.P."/>
            <person name="Zhou Y."/>
            <person name="Lilburn T.G."/>
            <person name="Beck B.J."/>
            <person name="De Vos P."/>
            <person name="Vandamme P."/>
            <person name="Eisen J.A."/>
            <person name="Garrity G."/>
            <person name="Hugenholtz P."/>
            <person name="Kyrpides N.C."/>
        </authorList>
    </citation>
    <scope>NUCLEOTIDE SEQUENCE [LARGE SCALE GENOMIC DNA]</scope>
    <source>
        <strain evidence="2 3">CECT 7306</strain>
    </source>
</reference>
<accession>A0A3N1GAA3</accession>
<keyword evidence="1" id="KW-0472">Membrane</keyword>
<evidence type="ECO:0000313" key="3">
    <source>
        <dbReference type="Proteomes" id="UP000276232"/>
    </source>
</evidence>
<dbReference type="AlphaFoldDB" id="A0A3N1GAA3"/>
<protein>
    <submittedName>
        <fullName evidence="2">Uncharacterized protein</fullName>
    </submittedName>
</protein>
<dbReference type="Proteomes" id="UP000276232">
    <property type="component" value="Unassembled WGS sequence"/>
</dbReference>
<feature type="transmembrane region" description="Helical" evidence="1">
    <location>
        <begin position="20"/>
        <end position="40"/>
    </location>
</feature>
<dbReference type="EMBL" id="RJKN01000007">
    <property type="protein sequence ID" value="ROP27169.1"/>
    <property type="molecule type" value="Genomic_DNA"/>
</dbReference>
<name>A0A3N1GAA3_9ACTN</name>
<sequence>MVLRSFRSPDGGLSPGARLLAVLLVLGLVAALIPTLVPVLDRLLGLLT</sequence>
<dbReference type="InParanoid" id="A0A3N1GAA3"/>